<name>A0A915U2F2_9BACT</name>
<dbReference type="Proteomes" id="UP001063350">
    <property type="component" value="Chromosome"/>
</dbReference>
<dbReference type="Pfam" id="PF00276">
    <property type="entry name" value="Ribosomal_L23"/>
    <property type="match status" value="1"/>
</dbReference>
<dbReference type="HAMAP" id="MF_01369_B">
    <property type="entry name" value="Ribosomal_uL23_B"/>
    <property type="match status" value="1"/>
</dbReference>
<evidence type="ECO:0000256" key="2">
    <source>
        <dbReference type="ARBA" id="ARBA00022730"/>
    </source>
</evidence>
<organism evidence="7 8">
    <name type="scientific">Desulfolithobacter dissulfuricans</name>
    <dbReference type="NCBI Taxonomy" id="2795293"/>
    <lineage>
        <taxon>Bacteria</taxon>
        <taxon>Pseudomonadati</taxon>
        <taxon>Thermodesulfobacteriota</taxon>
        <taxon>Desulfobulbia</taxon>
        <taxon>Desulfobulbales</taxon>
        <taxon>Desulfobulbaceae</taxon>
        <taxon>Desulfolithobacter</taxon>
    </lineage>
</organism>
<keyword evidence="3 6" id="KW-0694">RNA-binding</keyword>
<protein>
    <recommendedName>
        <fullName evidence="6">Large ribosomal subunit protein uL23</fullName>
    </recommendedName>
</protein>
<evidence type="ECO:0000256" key="5">
    <source>
        <dbReference type="ARBA" id="ARBA00023274"/>
    </source>
</evidence>
<evidence type="ECO:0000313" key="8">
    <source>
        <dbReference type="Proteomes" id="UP001063350"/>
    </source>
</evidence>
<dbReference type="GO" id="GO:0005840">
    <property type="term" value="C:ribosome"/>
    <property type="evidence" value="ECO:0007669"/>
    <property type="project" value="UniProtKB-KW"/>
</dbReference>
<dbReference type="AlphaFoldDB" id="A0A915U2F2"/>
<keyword evidence="5 6" id="KW-0687">Ribonucleoprotein</keyword>
<dbReference type="GO" id="GO:0019843">
    <property type="term" value="F:rRNA binding"/>
    <property type="evidence" value="ECO:0007669"/>
    <property type="project" value="UniProtKB-UniRule"/>
</dbReference>
<keyword evidence="2 6" id="KW-0699">rRNA-binding</keyword>
<accession>A0A915U2F2</accession>
<evidence type="ECO:0000256" key="6">
    <source>
        <dbReference type="HAMAP-Rule" id="MF_01369"/>
    </source>
</evidence>
<evidence type="ECO:0000313" key="7">
    <source>
        <dbReference type="EMBL" id="BCO09969.1"/>
    </source>
</evidence>
<evidence type="ECO:0000256" key="3">
    <source>
        <dbReference type="ARBA" id="ARBA00022884"/>
    </source>
</evidence>
<dbReference type="KEGG" id="ddu:GF1_23450"/>
<dbReference type="InterPro" id="IPR013025">
    <property type="entry name" value="Ribosomal_uL23-like"/>
</dbReference>
<dbReference type="GO" id="GO:0006412">
    <property type="term" value="P:translation"/>
    <property type="evidence" value="ECO:0007669"/>
    <property type="project" value="UniProtKB-UniRule"/>
</dbReference>
<dbReference type="EMBL" id="AP024233">
    <property type="protein sequence ID" value="BCO09969.1"/>
    <property type="molecule type" value="Genomic_DNA"/>
</dbReference>
<dbReference type="InterPro" id="IPR012677">
    <property type="entry name" value="Nucleotide-bd_a/b_plait_sf"/>
</dbReference>
<dbReference type="NCBIfam" id="NF004363">
    <property type="entry name" value="PRK05738.2-4"/>
    <property type="match status" value="1"/>
</dbReference>
<reference evidence="7" key="1">
    <citation type="submission" date="2020-12" db="EMBL/GenBank/DDBJ databases">
        <title>Desulfobium dissulfuricans gen. nov., sp. nov., a novel mesophilic, sulfate-reducing bacterium isolated from a deep-sea hydrothermal vent.</title>
        <authorList>
            <person name="Hashimoto Y."/>
            <person name="Tame A."/>
            <person name="Sawayama S."/>
            <person name="Miyazaki J."/>
            <person name="Takai K."/>
            <person name="Nakagawa S."/>
        </authorList>
    </citation>
    <scope>NUCLEOTIDE SEQUENCE</scope>
    <source>
        <strain evidence="7">GF1</strain>
    </source>
</reference>
<comment type="subunit">
    <text evidence="6">Part of the 50S ribosomal subunit. Contacts protein L29, and trigger factor when it is bound to the ribosome.</text>
</comment>
<dbReference type="GO" id="GO:1990904">
    <property type="term" value="C:ribonucleoprotein complex"/>
    <property type="evidence" value="ECO:0007669"/>
    <property type="project" value="UniProtKB-KW"/>
</dbReference>
<sequence length="96" mass="10917">MKVLYDVIKSPCLTEKASLAQELHGKVVFKVHPEANKIEIKRAVEELFDVKVSSVRTARMRGKKKRVGIKSVGRTSDWKKAYITLSEGEINFLDEL</sequence>
<dbReference type="FunFam" id="3.30.70.330:FF:000001">
    <property type="entry name" value="50S ribosomal protein L23"/>
    <property type="match status" value="1"/>
</dbReference>
<dbReference type="SUPFAM" id="SSF54189">
    <property type="entry name" value="Ribosomal proteins S24e, L23 and L15e"/>
    <property type="match status" value="1"/>
</dbReference>
<comment type="similarity">
    <text evidence="1 6">Belongs to the universal ribosomal protein uL23 family.</text>
</comment>
<proteinExistence type="inferred from homology"/>
<dbReference type="Gene3D" id="3.30.70.330">
    <property type="match status" value="1"/>
</dbReference>
<gene>
    <name evidence="6 7" type="primary">rplW</name>
    <name evidence="7" type="ORF">GF1_23450</name>
</gene>
<evidence type="ECO:0000256" key="1">
    <source>
        <dbReference type="ARBA" id="ARBA00006700"/>
    </source>
</evidence>
<comment type="function">
    <text evidence="6">One of the early assembly proteins it binds 23S rRNA. One of the proteins that surrounds the polypeptide exit tunnel on the outside of the ribosome. Forms the main docking site for trigger factor binding to the ribosome.</text>
</comment>
<dbReference type="RefSeq" id="WP_267926712.1">
    <property type="nucleotide sequence ID" value="NZ_AP024233.1"/>
</dbReference>
<keyword evidence="4 6" id="KW-0689">Ribosomal protein</keyword>
<keyword evidence="8" id="KW-1185">Reference proteome</keyword>
<dbReference type="GO" id="GO:0003735">
    <property type="term" value="F:structural constituent of ribosome"/>
    <property type="evidence" value="ECO:0007669"/>
    <property type="project" value="InterPro"/>
</dbReference>
<dbReference type="PANTHER" id="PTHR11620">
    <property type="entry name" value="60S RIBOSOMAL PROTEIN L23A"/>
    <property type="match status" value="1"/>
</dbReference>
<dbReference type="NCBIfam" id="NF004359">
    <property type="entry name" value="PRK05738.1-3"/>
    <property type="match status" value="1"/>
</dbReference>
<dbReference type="InterPro" id="IPR012678">
    <property type="entry name" value="Ribosomal_uL23/eL15/eS24_sf"/>
</dbReference>
<evidence type="ECO:0000256" key="4">
    <source>
        <dbReference type="ARBA" id="ARBA00022980"/>
    </source>
</evidence>
<dbReference type="NCBIfam" id="NF004366">
    <property type="entry name" value="PRK05738.3-2"/>
    <property type="match status" value="1"/>
</dbReference>